<sequence length="280" mass="31664">MQIRRLTTEDIPALLESVNGAFADYIVPFQLNAEQLEFKIRSEDILMDYSVGVFDEEKLIAFIMHGVRHHDNIYVVYNGGTGVLPDYRGKGLVGKMYAYILPFLKDKKTEKTVLEVIESNRSAIRAYEKQGFNVNRKLLCFSGQFTLHPTQQAAAVIPLETLPWADLPAFWDITPSWQSDTPSMLTTAPNILGAFLEQQLIGYVLFNPTKKRIYQLAVAPAYRRKGIGQQLCATVQGLIPNDTLQINNVDEASIGLKLFFERQGLTNDINQLEMVMEITK</sequence>
<dbReference type="PANTHER" id="PTHR43617">
    <property type="entry name" value="L-AMINO ACID N-ACETYLTRANSFERASE"/>
    <property type="match status" value="1"/>
</dbReference>
<accession>A0ABS1R185</accession>
<evidence type="ECO:0000313" key="2">
    <source>
        <dbReference type="EMBL" id="MBL1408456.1"/>
    </source>
</evidence>
<dbReference type="Pfam" id="PF00583">
    <property type="entry name" value="Acetyltransf_1"/>
    <property type="match status" value="2"/>
</dbReference>
<protein>
    <submittedName>
        <fullName evidence="2">GNAT family N-acetyltransferase</fullName>
    </submittedName>
</protein>
<feature type="domain" description="N-acetyltransferase" evidence="1">
    <location>
        <begin position="157"/>
        <end position="279"/>
    </location>
</feature>
<feature type="domain" description="N-acetyltransferase" evidence="1">
    <location>
        <begin position="1"/>
        <end position="163"/>
    </location>
</feature>
<organism evidence="2 3">
    <name type="scientific">Sphingobacterium faecale</name>
    <dbReference type="NCBI Taxonomy" id="2803775"/>
    <lineage>
        <taxon>Bacteria</taxon>
        <taxon>Pseudomonadati</taxon>
        <taxon>Bacteroidota</taxon>
        <taxon>Sphingobacteriia</taxon>
        <taxon>Sphingobacteriales</taxon>
        <taxon>Sphingobacteriaceae</taxon>
        <taxon>Sphingobacterium</taxon>
    </lineage>
</organism>
<dbReference type="Gene3D" id="3.40.630.30">
    <property type="match status" value="2"/>
</dbReference>
<gene>
    <name evidence="2" type="ORF">JKG61_06795</name>
</gene>
<keyword evidence="3" id="KW-1185">Reference proteome</keyword>
<evidence type="ECO:0000313" key="3">
    <source>
        <dbReference type="Proteomes" id="UP000625283"/>
    </source>
</evidence>
<dbReference type="RefSeq" id="WP_202102216.1">
    <property type="nucleotide sequence ID" value="NZ_JAERTY010000003.1"/>
</dbReference>
<reference evidence="2 3" key="1">
    <citation type="submission" date="2021-01" db="EMBL/GenBank/DDBJ databases">
        <title>C459-1 draft genome sequence.</title>
        <authorList>
            <person name="Zhang X.-F."/>
        </authorList>
    </citation>
    <scope>NUCLEOTIDE SEQUENCE [LARGE SCALE GENOMIC DNA]</scope>
    <source>
        <strain evidence="3">C459-1</strain>
    </source>
</reference>
<evidence type="ECO:0000259" key="1">
    <source>
        <dbReference type="PROSITE" id="PS51186"/>
    </source>
</evidence>
<dbReference type="PROSITE" id="PS51186">
    <property type="entry name" value="GNAT"/>
    <property type="match status" value="2"/>
</dbReference>
<dbReference type="InterPro" id="IPR050276">
    <property type="entry name" value="MshD_Acetyltransferase"/>
</dbReference>
<dbReference type="EMBL" id="JAERTY010000003">
    <property type="protein sequence ID" value="MBL1408456.1"/>
    <property type="molecule type" value="Genomic_DNA"/>
</dbReference>
<dbReference type="Proteomes" id="UP000625283">
    <property type="component" value="Unassembled WGS sequence"/>
</dbReference>
<comment type="caution">
    <text evidence="2">The sequence shown here is derived from an EMBL/GenBank/DDBJ whole genome shotgun (WGS) entry which is preliminary data.</text>
</comment>
<dbReference type="CDD" id="cd04301">
    <property type="entry name" value="NAT_SF"/>
    <property type="match status" value="2"/>
</dbReference>
<dbReference type="InterPro" id="IPR016181">
    <property type="entry name" value="Acyl_CoA_acyltransferase"/>
</dbReference>
<dbReference type="SUPFAM" id="SSF55729">
    <property type="entry name" value="Acyl-CoA N-acyltransferases (Nat)"/>
    <property type="match status" value="2"/>
</dbReference>
<proteinExistence type="predicted"/>
<dbReference type="InterPro" id="IPR000182">
    <property type="entry name" value="GNAT_dom"/>
</dbReference>
<name>A0ABS1R185_9SPHI</name>